<comment type="caution">
    <text evidence="1">The sequence shown here is derived from an EMBL/GenBank/DDBJ whole genome shotgun (WGS) entry which is preliminary data.</text>
</comment>
<organism evidence="1">
    <name type="scientific">bioreactor metagenome</name>
    <dbReference type="NCBI Taxonomy" id="1076179"/>
    <lineage>
        <taxon>unclassified sequences</taxon>
        <taxon>metagenomes</taxon>
        <taxon>ecological metagenomes</taxon>
    </lineage>
</organism>
<dbReference type="AlphaFoldDB" id="A0A645GXM7"/>
<name>A0A645GXM7_9ZZZZ</name>
<dbReference type="InterPro" id="IPR010133">
    <property type="entry name" value="Bacteriocin_signal_seq"/>
</dbReference>
<evidence type="ECO:0008006" key="2">
    <source>
        <dbReference type="Google" id="ProtNLM"/>
    </source>
</evidence>
<proteinExistence type="predicted"/>
<sequence length="59" mass="6608">MKKKHFTSSRFQVISQKELASIIGGDDDDEYITVIIDGVAYRIRINKNGQPTSAPERIG</sequence>
<evidence type="ECO:0000313" key="1">
    <source>
        <dbReference type="EMBL" id="MPN31487.1"/>
    </source>
</evidence>
<reference evidence="1" key="1">
    <citation type="submission" date="2019-08" db="EMBL/GenBank/DDBJ databases">
        <authorList>
            <person name="Kucharzyk K."/>
            <person name="Murdoch R.W."/>
            <person name="Higgins S."/>
            <person name="Loffler F."/>
        </authorList>
    </citation>
    <scope>NUCLEOTIDE SEQUENCE</scope>
</reference>
<accession>A0A645GXM7</accession>
<protein>
    <recommendedName>
        <fullName evidence="2">Bacteriocin</fullName>
    </recommendedName>
</protein>
<dbReference type="NCBIfam" id="TIGR01847">
    <property type="entry name" value="bacteriocin_sig"/>
    <property type="match status" value="1"/>
</dbReference>
<dbReference type="EMBL" id="VSSQ01083031">
    <property type="protein sequence ID" value="MPN31487.1"/>
    <property type="molecule type" value="Genomic_DNA"/>
</dbReference>
<gene>
    <name evidence="1" type="ORF">SDC9_178961</name>
</gene>